<dbReference type="Gramene" id="Mp1g22640.1">
    <property type="protein sequence ID" value="Mp1g22640.1.cds"/>
    <property type="gene ID" value="Mp1g22640"/>
</dbReference>
<dbReference type="SUPFAM" id="SSF52343">
    <property type="entry name" value="Ferredoxin reductase-like, C-terminal NADP-linked domain"/>
    <property type="match status" value="1"/>
</dbReference>
<dbReference type="OrthoDB" id="1856718at2759"/>
<dbReference type="Gene3D" id="3.40.50.80">
    <property type="entry name" value="Nucleotide-binding domain of ferredoxin-NADP reductase (FNR) module"/>
    <property type="match status" value="1"/>
</dbReference>
<evidence type="ECO:0008006" key="3">
    <source>
        <dbReference type="Google" id="ProtNLM"/>
    </source>
</evidence>
<keyword evidence="2" id="KW-1185">Reference proteome</keyword>
<protein>
    <recommendedName>
        <fullName evidence="3">FAD-binding FR-type domain-containing protein</fullName>
    </recommendedName>
</protein>
<dbReference type="InterPro" id="IPR039261">
    <property type="entry name" value="FNR_nucleotide-bd"/>
</dbReference>
<reference evidence="2" key="1">
    <citation type="journal article" date="2017" name="Cell">
        <title>Insights into land plant evolution garnered from the Marchantia polymorpha genome.</title>
        <authorList>
            <person name="Bowman J.L."/>
            <person name="Kohchi T."/>
            <person name="Yamato K.T."/>
            <person name="Jenkins J."/>
            <person name="Shu S."/>
            <person name="Ishizaki K."/>
            <person name="Yamaoka S."/>
            <person name="Nishihama R."/>
            <person name="Nakamura Y."/>
            <person name="Berger F."/>
            <person name="Adam C."/>
            <person name="Aki S.S."/>
            <person name="Althoff F."/>
            <person name="Araki T."/>
            <person name="Arteaga-Vazquez M.A."/>
            <person name="Balasubrmanian S."/>
            <person name="Barry K."/>
            <person name="Bauer D."/>
            <person name="Boehm C.R."/>
            <person name="Briginshaw L."/>
            <person name="Caballero-Perez J."/>
            <person name="Catarino B."/>
            <person name="Chen F."/>
            <person name="Chiyoda S."/>
            <person name="Chovatia M."/>
            <person name="Davies K.M."/>
            <person name="Delmans M."/>
            <person name="Demura T."/>
            <person name="Dierschke T."/>
            <person name="Dolan L."/>
            <person name="Dorantes-Acosta A.E."/>
            <person name="Eklund D.M."/>
            <person name="Florent S.N."/>
            <person name="Flores-Sandoval E."/>
            <person name="Fujiyama A."/>
            <person name="Fukuzawa H."/>
            <person name="Galik B."/>
            <person name="Grimanelli D."/>
            <person name="Grimwood J."/>
            <person name="Grossniklaus U."/>
            <person name="Hamada T."/>
            <person name="Haseloff J."/>
            <person name="Hetherington A.J."/>
            <person name="Higo A."/>
            <person name="Hirakawa Y."/>
            <person name="Hundley H.N."/>
            <person name="Ikeda Y."/>
            <person name="Inoue K."/>
            <person name="Inoue S.I."/>
            <person name="Ishida S."/>
            <person name="Jia Q."/>
            <person name="Kakita M."/>
            <person name="Kanazawa T."/>
            <person name="Kawai Y."/>
            <person name="Kawashima T."/>
            <person name="Kennedy M."/>
            <person name="Kinose K."/>
            <person name="Kinoshita T."/>
            <person name="Kohara Y."/>
            <person name="Koide E."/>
            <person name="Komatsu K."/>
            <person name="Kopischke S."/>
            <person name="Kubo M."/>
            <person name="Kyozuka J."/>
            <person name="Lagercrantz U."/>
            <person name="Lin S.S."/>
            <person name="Lindquist E."/>
            <person name="Lipzen A.M."/>
            <person name="Lu C.W."/>
            <person name="De Luna E."/>
            <person name="Martienssen R.A."/>
            <person name="Minamino N."/>
            <person name="Mizutani M."/>
            <person name="Mizutani M."/>
            <person name="Mochizuki N."/>
            <person name="Monte I."/>
            <person name="Mosher R."/>
            <person name="Nagasaki H."/>
            <person name="Nakagami H."/>
            <person name="Naramoto S."/>
            <person name="Nishitani K."/>
            <person name="Ohtani M."/>
            <person name="Okamoto T."/>
            <person name="Okumura M."/>
            <person name="Phillips J."/>
            <person name="Pollak B."/>
            <person name="Reinders A."/>
            <person name="Rovekamp M."/>
            <person name="Sano R."/>
            <person name="Sawa S."/>
            <person name="Schmid M.W."/>
            <person name="Shirakawa M."/>
            <person name="Solano R."/>
            <person name="Spunde A."/>
            <person name="Suetsugu N."/>
            <person name="Sugano S."/>
            <person name="Sugiyama A."/>
            <person name="Sun R."/>
            <person name="Suzuki Y."/>
            <person name="Takenaka M."/>
            <person name="Takezawa D."/>
            <person name="Tomogane H."/>
            <person name="Tsuzuki M."/>
            <person name="Ueda T."/>
            <person name="Umeda M."/>
            <person name="Ward J.M."/>
            <person name="Watanabe Y."/>
            <person name="Yazaki K."/>
            <person name="Yokoyama R."/>
            <person name="Yoshitake Y."/>
            <person name="Yotsui I."/>
            <person name="Zachgo S."/>
            <person name="Schmutz J."/>
        </authorList>
    </citation>
    <scope>NUCLEOTIDE SEQUENCE [LARGE SCALE GENOMIC DNA]</scope>
    <source>
        <strain evidence="2">Tak-1</strain>
    </source>
</reference>
<proteinExistence type="predicted"/>
<organism evidence="1 2">
    <name type="scientific">Marchantia polymorpha</name>
    <name type="common">Common liverwort</name>
    <name type="synonym">Marchantia aquatica</name>
    <dbReference type="NCBI Taxonomy" id="3197"/>
    <lineage>
        <taxon>Eukaryota</taxon>
        <taxon>Viridiplantae</taxon>
        <taxon>Streptophyta</taxon>
        <taxon>Embryophyta</taxon>
        <taxon>Marchantiophyta</taxon>
        <taxon>Marchantiopsida</taxon>
        <taxon>Marchantiidae</taxon>
        <taxon>Marchantiales</taxon>
        <taxon>Marchantiaceae</taxon>
        <taxon>Marchantia</taxon>
    </lineage>
</organism>
<dbReference type="PANTHER" id="PTHR47215">
    <property type="match status" value="1"/>
</dbReference>
<name>A0A2R6WAL1_MARPO</name>
<evidence type="ECO:0000313" key="1">
    <source>
        <dbReference type="EMBL" id="PTQ30887.1"/>
    </source>
</evidence>
<dbReference type="AlphaFoldDB" id="A0A2R6WAL1"/>
<accession>A0A2R6WAL1</accession>
<dbReference type="Proteomes" id="UP000244005">
    <property type="component" value="Unassembled WGS sequence"/>
</dbReference>
<dbReference type="PANTHER" id="PTHR47215:SF3">
    <property type="entry name" value="FAD-BINDING FR-TYPE DOMAIN-CONTAINING PROTEIN"/>
    <property type="match status" value="1"/>
</dbReference>
<evidence type="ECO:0000313" key="2">
    <source>
        <dbReference type="Proteomes" id="UP000244005"/>
    </source>
</evidence>
<sequence length="372" mass="40447">MATVQSLGIVAPSSAAFRKNVRGVEKQVSSRARVCGGVDYRGVAFQVQRGVSRISAVSTEAAESSDVAELVKARRAVQDQTLDGQIFSITEIDTVGTKEWHPAVVANVQEVATGTRCITLTAECSREQVKLEHAYMKAGQLAQVRIGEELLTGVACASPPFSEEVNAPVLYKIRGDIPAGTTKLPQYSLAAKAPIDLHVTEADSASLYNLKAGDEVELGPFSQTGLDLRPILFLTRYSTQIIFAQGKGIAVARAIMECRDGDNGSLNLGLREDVRLYYEAPNPSSLAYKDRYGLWERKRAKVRTVVESTDGENWDGIVGTLSTLWDEDDIEYDPMTTGVVVCVESSKREEMRTLLAEAGIPDGQIVTWSVEI</sequence>
<gene>
    <name evidence="1" type="ORF">MARPO_0118s0023</name>
</gene>
<dbReference type="OMA" id="VIYWDAP"/>
<dbReference type="EMBL" id="KZ772790">
    <property type="protein sequence ID" value="PTQ30887.1"/>
    <property type="molecule type" value="Genomic_DNA"/>
</dbReference>